<evidence type="ECO:0000313" key="1">
    <source>
        <dbReference type="EMBL" id="RHN60644.1"/>
    </source>
</evidence>
<comment type="caution">
    <text evidence="1">The sequence shown here is derived from an EMBL/GenBank/DDBJ whole genome shotgun (WGS) entry which is preliminary data.</text>
</comment>
<dbReference type="Proteomes" id="UP000265566">
    <property type="component" value="Chromosome 4"/>
</dbReference>
<dbReference type="Gramene" id="rna22993">
    <property type="protein sequence ID" value="RHN60644.1"/>
    <property type="gene ID" value="gene22993"/>
</dbReference>
<dbReference type="EMBL" id="PSQE01000004">
    <property type="protein sequence ID" value="RHN60644.1"/>
    <property type="molecule type" value="Genomic_DNA"/>
</dbReference>
<reference evidence="1" key="1">
    <citation type="journal article" date="2018" name="Nat. Plants">
        <title>Whole-genome landscape of Medicago truncatula symbiotic genes.</title>
        <authorList>
            <person name="Pecrix Y."/>
            <person name="Gamas P."/>
            <person name="Carrere S."/>
        </authorList>
    </citation>
    <scope>NUCLEOTIDE SEQUENCE</scope>
    <source>
        <tissue evidence="1">Leaves</tissue>
    </source>
</reference>
<sequence length="45" mass="5283">MPHRRSLATCAFFENKMGSMTKNATKLIIEGQFCCVLKEYDHFRE</sequence>
<accession>A0A396I8S8</accession>
<protein>
    <submittedName>
        <fullName evidence="1">Uncharacterized protein</fullName>
    </submittedName>
</protein>
<name>A0A396I8S8_MEDTR</name>
<proteinExistence type="predicted"/>
<organism evidence="1">
    <name type="scientific">Medicago truncatula</name>
    <name type="common">Barrel medic</name>
    <name type="synonym">Medicago tribuloides</name>
    <dbReference type="NCBI Taxonomy" id="3880"/>
    <lineage>
        <taxon>Eukaryota</taxon>
        <taxon>Viridiplantae</taxon>
        <taxon>Streptophyta</taxon>
        <taxon>Embryophyta</taxon>
        <taxon>Tracheophyta</taxon>
        <taxon>Spermatophyta</taxon>
        <taxon>Magnoliopsida</taxon>
        <taxon>eudicotyledons</taxon>
        <taxon>Gunneridae</taxon>
        <taxon>Pentapetalae</taxon>
        <taxon>rosids</taxon>
        <taxon>fabids</taxon>
        <taxon>Fabales</taxon>
        <taxon>Fabaceae</taxon>
        <taxon>Papilionoideae</taxon>
        <taxon>50 kb inversion clade</taxon>
        <taxon>NPAAA clade</taxon>
        <taxon>Hologalegina</taxon>
        <taxon>IRL clade</taxon>
        <taxon>Trifolieae</taxon>
        <taxon>Medicago</taxon>
    </lineage>
</organism>
<gene>
    <name evidence="1" type="ORF">MtrunA17_Chr4g0028091</name>
</gene>
<dbReference type="AlphaFoldDB" id="A0A396I8S8"/>